<dbReference type="AlphaFoldDB" id="A0ABD1XQY4"/>
<protein>
    <submittedName>
        <fullName evidence="2">Uncharacterized protein</fullName>
    </submittedName>
</protein>
<evidence type="ECO:0000256" key="1">
    <source>
        <dbReference type="SAM" id="MobiDB-lite"/>
    </source>
</evidence>
<evidence type="ECO:0000313" key="3">
    <source>
        <dbReference type="Proteomes" id="UP001605036"/>
    </source>
</evidence>
<dbReference type="EMBL" id="JBHFFA010000007">
    <property type="protein sequence ID" value="KAL2611189.1"/>
    <property type="molecule type" value="Genomic_DNA"/>
</dbReference>
<dbReference type="Proteomes" id="UP001605036">
    <property type="component" value="Unassembled WGS sequence"/>
</dbReference>
<accession>A0ABD1XQY4</accession>
<proteinExistence type="predicted"/>
<organism evidence="2 3">
    <name type="scientific">Riccia fluitans</name>
    <dbReference type="NCBI Taxonomy" id="41844"/>
    <lineage>
        <taxon>Eukaryota</taxon>
        <taxon>Viridiplantae</taxon>
        <taxon>Streptophyta</taxon>
        <taxon>Embryophyta</taxon>
        <taxon>Marchantiophyta</taxon>
        <taxon>Marchantiopsida</taxon>
        <taxon>Marchantiidae</taxon>
        <taxon>Marchantiales</taxon>
        <taxon>Ricciaceae</taxon>
        <taxon>Riccia</taxon>
    </lineage>
</organism>
<comment type="caution">
    <text evidence="2">The sequence shown here is derived from an EMBL/GenBank/DDBJ whole genome shotgun (WGS) entry which is preliminary data.</text>
</comment>
<evidence type="ECO:0000313" key="2">
    <source>
        <dbReference type="EMBL" id="KAL2611189.1"/>
    </source>
</evidence>
<keyword evidence="3" id="KW-1185">Reference proteome</keyword>
<gene>
    <name evidence="2" type="ORF">R1flu_022881</name>
</gene>
<feature type="region of interest" description="Disordered" evidence="1">
    <location>
        <begin position="62"/>
        <end position="83"/>
    </location>
</feature>
<sequence length="83" mass="9291">MQKCPTNHTSLNSQFDPNTMSEYIYKYPAWPIGPKFKREVAPMKFGDAKFCDDTTYYTEEGPAKFSRSGDGGTLAGNMPMGTH</sequence>
<reference evidence="2 3" key="1">
    <citation type="submission" date="2024-09" db="EMBL/GenBank/DDBJ databases">
        <title>Chromosome-scale assembly of Riccia fluitans.</title>
        <authorList>
            <person name="Paukszto L."/>
            <person name="Sawicki J."/>
            <person name="Karawczyk K."/>
            <person name="Piernik-Szablinska J."/>
            <person name="Szczecinska M."/>
            <person name="Mazdziarz M."/>
        </authorList>
    </citation>
    <scope>NUCLEOTIDE SEQUENCE [LARGE SCALE GENOMIC DNA]</scope>
    <source>
        <strain evidence="2">Rf_01</strain>
        <tissue evidence="2">Aerial parts of the thallus</tissue>
    </source>
</reference>
<name>A0ABD1XQY4_9MARC</name>